<dbReference type="RefSeq" id="WP_114694406.1">
    <property type="nucleotide sequence ID" value="NZ_QQOH01000001.1"/>
</dbReference>
<comment type="catalytic activity">
    <reaction evidence="6 9">
        <text>lipid IVA (E. coli) + CMP-3-deoxy-beta-D-manno-octulosonate = alpha-Kdo-(2-&gt;6)-lipid IVA (E. coli) + CMP + H(+)</text>
        <dbReference type="Rhea" id="RHEA:28066"/>
        <dbReference type="ChEBI" id="CHEBI:15378"/>
        <dbReference type="ChEBI" id="CHEBI:58603"/>
        <dbReference type="ChEBI" id="CHEBI:60364"/>
        <dbReference type="ChEBI" id="CHEBI:60377"/>
        <dbReference type="ChEBI" id="CHEBI:85987"/>
        <dbReference type="EC" id="2.4.99.12"/>
    </reaction>
</comment>
<protein>
    <recommendedName>
        <fullName evidence="3 9">3-deoxy-D-manno-octulosonic acid transferase</fullName>
        <shortName evidence="9">Kdo transferase</shortName>
        <ecNumber evidence="2 9">2.4.99.12</ecNumber>
    </recommendedName>
    <alternativeName>
        <fullName evidence="5 9">Lipid IV(A) 3-deoxy-D-manno-octulosonic acid transferase</fullName>
    </alternativeName>
</protein>
<evidence type="ECO:0000256" key="2">
    <source>
        <dbReference type="ARBA" id="ARBA00012621"/>
    </source>
</evidence>
<sequence length="436" mass="48702">MINFAEWIGWKVFYWLNRLVDLRTPVSHSVSVTTAVEQSGSTGPDIWVFCSTIGELNACRPLIEKLSSQGRLTLITDRQCYLESFQQQFPTAAVIELTGAITDCEQLIPQISPDLLVVCEIPAKPNDAPCRLSYGLLRGAKRAGSKLFLVNAWLYHYLPSCRMDRIERRWFTRAYLALFDHVTVQTQQVADELVADGLAVDKVTVSGNMKFDALKQHSGDSLNTTSRALIEQLNGVETPVFVAGCLASLEESGQLLEVLKKVKQTMPGVLVVLAPRHPENKAFMAAFLEQLEASNLTYLRKSDLIETALDSCDCLVLDTFGELKNFYAAADVCYVGCNHNVLEPLSFGKPTLISGDWNPIYPSYPVYHLTKARGLVQEAESMDELERLLRTYLEGQQTADRSVVRQQLDDLAGAADISYRRIQQDLKSVDNNLNIQ</sequence>
<dbReference type="AlphaFoldDB" id="A0A369WZ74"/>
<proteinExistence type="inferred from homology"/>
<reference evidence="11 12" key="1">
    <citation type="submission" date="2018-07" db="EMBL/GenBank/DDBJ databases">
        <title>Motiliproteus coralliicola sp. nov., a bacterium isolated from Coral.</title>
        <authorList>
            <person name="Wang G."/>
        </authorList>
    </citation>
    <scope>NUCLEOTIDE SEQUENCE [LARGE SCALE GENOMIC DNA]</scope>
    <source>
        <strain evidence="11 12">C34</strain>
    </source>
</reference>
<feature type="site" description="Transition state stabilizer" evidence="8">
    <location>
        <position position="120"/>
    </location>
</feature>
<feature type="domain" description="3-deoxy-D-manno-octulosonic-acid transferase N-terminal" evidence="10">
    <location>
        <begin position="41"/>
        <end position="213"/>
    </location>
</feature>
<gene>
    <name evidence="11" type="ORF">DV711_04315</name>
</gene>
<name>A0A369WZ74_9GAMM</name>
<dbReference type="Gene3D" id="3.40.50.2000">
    <property type="entry name" value="Glycogen Phosphorylase B"/>
    <property type="match status" value="1"/>
</dbReference>
<comment type="subcellular location">
    <subcellularLocation>
        <location evidence="9">Cell membrane</location>
    </subcellularLocation>
</comment>
<evidence type="ECO:0000313" key="11">
    <source>
        <dbReference type="EMBL" id="RDE24815.1"/>
    </source>
</evidence>
<evidence type="ECO:0000259" key="10">
    <source>
        <dbReference type="Pfam" id="PF04413"/>
    </source>
</evidence>
<dbReference type="Proteomes" id="UP000253769">
    <property type="component" value="Unassembled WGS sequence"/>
</dbReference>
<accession>A0A369WZ74</accession>
<evidence type="ECO:0000313" key="12">
    <source>
        <dbReference type="Proteomes" id="UP000253769"/>
    </source>
</evidence>
<evidence type="ECO:0000256" key="4">
    <source>
        <dbReference type="ARBA" id="ARBA00022679"/>
    </source>
</evidence>
<dbReference type="GO" id="GO:0009244">
    <property type="term" value="P:lipopolysaccharide core region biosynthetic process"/>
    <property type="evidence" value="ECO:0007669"/>
    <property type="project" value="UniProtKB-UniRule"/>
</dbReference>
<comment type="function">
    <text evidence="9">Involved in lipopolysaccharide (LPS) biosynthesis. Catalyzes the transfer of 3-deoxy-D-manno-octulosonate (Kdo) residue(s) from CMP-Kdo to lipid IV(A), the tetraacyldisaccharide-1,4'-bisphosphate precursor of lipid A.</text>
</comment>
<dbReference type="GO" id="GO:0043842">
    <property type="term" value="F:Kdo transferase activity"/>
    <property type="evidence" value="ECO:0007669"/>
    <property type="project" value="UniProtKB-EC"/>
</dbReference>
<evidence type="ECO:0000256" key="1">
    <source>
        <dbReference type="ARBA" id="ARBA00004713"/>
    </source>
</evidence>
<comment type="caution">
    <text evidence="11">The sequence shown here is derived from an EMBL/GenBank/DDBJ whole genome shotgun (WGS) entry which is preliminary data.</text>
</comment>
<dbReference type="UniPathway" id="UPA00958"/>
<keyword evidence="9" id="KW-1003">Cell membrane</keyword>
<dbReference type="OrthoDB" id="9147307at2"/>
<dbReference type="Gene3D" id="3.40.50.11720">
    <property type="entry name" value="3-Deoxy-D-manno-octulosonic-acid transferase, N-terminal domain"/>
    <property type="match status" value="1"/>
</dbReference>
<evidence type="ECO:0000256" key="7">
    <source>
        <dbReference type="PIRSR" id="PIRSR639901-1"/>
    </source>
</evidence>
<dbReference type="Pfam" id="PF04413">
    <property type="entry name" value="Glycos_transf_N"/>
    <property type="match status" value="1"/>
</dbReference>
<keyword evidence="12" id="KW-1185">Reference proteome</keyword>
<evidence type="ECO:0000256" key="3">
    <source>
        <dbReference type="ARBA" id="ARBA00019077"/>
    </source>
</evidence>
<dbReference type="InterPro" id="IPR039901">
    <property type="entry name" value="Kdotransferase"/>
</dbReference>
<dbReference type="PANTHER" id="PTHR42755:SF1">
    <property type="entry name" value="3-DEOXY-D-MANNO-OCTULOSONIC ACID TRANSFERASE, MITOCHONDRIAL-RELATED"/>
    <property type="match status" value="1"/>
</dbReference>
<keyword evidence="9" id="KW-0448">Lipopolysaccharide biosynthesis</keyword>
<dbReference type="PANTHER" id="PTHR42755">
    <property type="entry name" value="3-DEOXY-MANNO-OCTULOSONATE CYTIDYLYLTRANSFERASE"/>
    <property type="match status" value="1"/>
</dbReference>
<dbReference type="SUPFAM" id="SSF53756">
    <property type="entry name" value="UDP-Glycosyltransferase/glycogen phosphorylase"/>
    <property type="match status" value="1"/>
</dbReference>
<dbReference type="EMBL" id="QQOH01000001">
    <property type="protein sequence ID" value="RDE24815.1"/>
    <property type="molecule type" value="Genomic_DNA"/>
</dbReference>
<feature type="site" description="Transition state stabilizer" evidence="8">
    <location>
        <position position="210"/>
    </location>
</feature>
<evidence type="ECO:0000256" key="9">
    <source>
        <dbReference type="RuleBase" id="RU365103"/>
    </source>
</evidence>
<evidence type="ECO:0000256" key="5">
    <source>
        <dbReference type="ARBA" id="ARBA00031445"/>
    </source>
</evidence>
<organism evidence="11 12">
    <name type="scientific">Motiliproteus coralliicola</name>
    <dbReference type="NCBI Taxonomy" id="2283196"/>
    <lineage>
        <taxon>Bacteria</taxon>
        <taxon>Pseudomonadati</taxon>
        <taxon>Pseudomonadota</taxon>
        <taxon>Gammaproteobacteria</taxon>
        <taxon>Oceanospirillales</taxon>
        <taxon>Oceanospirillaceae</taxon>
        <taxon>Motiliproteus</taxon>
    </lineage>
</organism>
<dbReference type="GO" id="GO:0009245">
    <property type="term" value="P:lipid A biosynthetic process"/>
    <property type="evidence" value="ECO:0007669"/>
    <property type="project" value="TreeGrafter"/>
</dbReference>
<evidence type="ECO:0000256" key="6">
    <source>
        <dbReference type="ARBA" id="ARBA00049183"/>
    </source>
</evidence>
<keyword evidence="4 9" id="KW-0808">Transferase</keyword>
<dbReference type="InterPro" id="IPR007507">
    <property type="entry name" value="Glycos_transf_N"/>
</dbReference>
<keyword evidence="9" id="KW-0472">Membrane</keyword>
<dbReference type="GO" id="GO:0005886">
    <property type="term" value="C:plasma membrane"/>
    <property type="evidence" value="ECO:0007669"/>
    <property type="project" value="UniProtKB-SubCell"/>
</dbReference>
<dbReference type="InterPro" id="IPR038107">
    <property type="entry name" value="Glycos_transf_N_sf"/>
</dbReference>
<evidence type="ECO:0000256" key="8">
    <source>
        <dbReference type="PIRSR" id="PIRSR639901-2"/>
    </source>
</evidence>
<comment type="pathway">
    <text evidence="1 9">Bacterial outer membrane biogenesis; LPS core biosynthesis.</text>
</comment>
<dbReference type="EC" id="2.4.99.12" evidence="2 9"/>
<feature type="active site" description="Proton acceptor" evidence="7">
    <location>
        <position position="55"/>
    </location>
</feature>
<comment type="similarity">
    <text evidence="9">Belongs to the glycosyltransferase group 1 family.</text>
</comment>